<reference evidence="1" key="1">
    <citation type="journal article" date="2023" name="Science">
        <title>Genome structures resolve the early diversification of teleost fishes.</title>
        <authorList>
            <person name="Parey E."/>
            <person name="Louis A."/>
            <person name="Montfort J."/>
            <person name="Bouchez O."/>
            <person name="Roques C."/>
            <person name="Iampietro C."/>
            <person name="Lluch J."/>
            <person name="Castinel A."/>
            <person name="Donnadieu C."/>
            <person name="Desvignes T."/>
            <person name="Floi Bucao C."/>
            <person name="Jouanno E."/>
            <person name="Wen M."/>
            <person name="Mejri S."/>
            <person name="Dirks R."/>
            <person name="Jansen H."/>
            <person name="Henkel C."/>
            <person name="Chen W.J."/>
            <person name="Zahm M."/>
            <person name="Cabau C."/>
            <person name="Klopp C."/>
            <person name="Thompson A.W."/>
            <person name="Robinson-Rechavi M."/>
            <person name="Braasch I."/>
            <person name="Lecointre G."/>
            <person name="Bobe J."/>
            <person name="Postlethwait J.H."/>
            <person name="Berthelot C."/>
            <person name="Roest Crollius H."/>
            <person name="Guiguen Y."/>
        </authorList>
    </citation>
    <scope>NUCLEOTIDE SEQUENCE</scope>
    <source>
        <strain evidence="1">NC1722</strain>
    </source>
</reference>
<dbReference type="AlphaFoldDB" id="A0AAD7SKI4"/>
<dbReference type="EMBL" id="JAINUG010000055">
    <property type="protein sequence ID" value="KAJ8404050.1"/>
    <property type="molecule type" value="Genomic_DNA"/>
</dbReference>
<dbReference type="Proteomes" id="UP001221898">
    <property type="component" value="Unassembled WGS sequence"/>
</dbReference>
<gene>
    <name evidence="1" type="ORF">AAFF_G00344000</name>
</gene>
<proteinExistence type="predicted"/>
<comment type="caution">
    <text evidence="1">The sequence shown here is derived from an EMBL/GenBank/DDBJ whole genome shotgun (WGS) entry which is preliminary data.</text>
</comment>
<sequence>MKAFERIVKNHITKATTAQLDPLQFAYRAGPAQDNGPALDKYMEWCDTSCLELNVTKTKEMVVFSSRQQESSHCGCHHLHGPFL</sequence>
<evidence type="ECO:0008006" key="3">
    <source>
        <dbReference type="Google" id="ProtNLM"/>
    </source>
</evidence>
<name>A0AAD7SKI4_9TELE</name>
<evidence type="ECO:0000313" key="1">
    <source>
        <dbReference type="EMBL" id="KAJ8404050.1"/>
    </source>
</evidence>
<keyword evidence="2" id="KW-1185">Reference proteome</keyword>
<protein>
    <recommendedName>
        <fullName evidence="3">Reverse transcriptase domain-containing protein</fullName>
    </recommendedName>
</protein>
<organism evidence="1 2">
    <name type="scientific">Aldrovandia affinis</name>
    <dbReference type="NCBI Taxonomy" id="143900"/>
    <lineage>
        <taxon>Eukaryota</taxon>
        <taxon>Metazoa</taxon>
        <taxon>Chordata</taxon>
        <taxon>Craniata</taxon>
        <taxon>Vertebrata</taxon>
        <taxon>Euteleostomi</taxon>
        <taxon>Actinopterygii</taxon>
        <taxon>Neopterygii</taxon>
        <taxon>Teleostei</taxon>
        <taxon>Notacanthiformes</taxon>
        <taxon>Halosauridae</taxon>
        <taxon>Aldrovandia</taxon>
    </lineage>
</organism>
<accession>A0AAD7SKI4</accession>
<evidence type="ECO:0000313" key="2">
    <source>
        <dbReference type="Proteomes" id="UP001221898"/>
    </source>
</evidence>